<dbReference type="AlphaFoldDB" id="A0A7C9HSK2"/>
<feature type="chain" id="PRO_5028818595" description="Proteinase inhibitor I42 chagasin domain-containing protein" evidence="1">
    <location>
        <begin position="26"/>
        <end position="155"/>
    </location>
</feature>
<gene>
    <name evidence="2" type="ORF">GO986_13075</name>
</gene>
<feature type="signal peptide" evidence="1">
    <location>
        <begin position="1"/>
        <end position="25"/>
    </location>
</feature>
<organism evidence="2 3">
    <name type="scientific">Deinococcus arboris</name>
    <dbReference type="NCBI Taxonomy" id="2682977"/>
    <lineage>
        <taxon>Bacteria</taxon>
        <taxon>Thermotogati</taxon>
        <taxon>Deinococcota</taxon>
        <taxon>Deinococci</taxon>
        <taxon>Deinococcales</taxon>
        <taxon>Deinococcaceae</taxon>
        <taxon>Deinococcus</taxon>
    </lineage>
</organism>
<reference evidence="2 3" key="1">
    <citation type="submission" date="2019-12" db="EMBL/GenBank/DDBJ databases">
        <title>Deinococcus sp. HMF7620 Genome sequencing and assembly.</title>
        <authorList>
            <person name="Kang H."/>
            <person name="Kim H."/>
            <person name="Joh K."/>
        </authorList>
    </citation>
    <scope>NUCLEOTIDE SEQUENCE [LARGE SCALE GENOMIC DNA]</scope>
    <source>
        <strain evidence="2 3">HMF7620</strain>
    </source>
</reference>
<proteinExistence type="predicted"/>
<dbReference type="EMBL" id="WQLB01000017">
    <property type="protein sequence ID" value="MVN87693.1"/>
    <property type="molecule type" value="Genomic_DNA"/>
</dbReference>
<protein>
    <recommendedName>
        <fullName evidence="4">Proteinase inhibitor I42 chagasin domain-containing protein</fullName>
    </recommendedName>
</protein>
<sequence length="155" mass="16471">MAPASPAVRLASAALLLTGFSGALAFGGAERAAPVSARVVQLALRQAQTTVNVQAGDTLRVHLLEDTVDTPLSWSVWQALAASPPSPLILLNTQRVALGERGPDMLRFDVTYTFKVGAAGTTVRLLFVQDAAALNEETRRLFPPVLRLLTVKVGR</sequence>
<dbReference type="RefSeq" id="WP_157459744.1">
    <property type="nucleotide sequence ID" value="NZ_WQLB01000017.1"/>
</dbReference>
<evidence type="ECO:0000313" key="2">
    <source>
        <dbReference type="EMBL" id="MVN87693.1"/>
    </source>
</evidence>
<evidence type="ECO:0000256" key="1">
    <source>
        <dbReference type="SAM" id="SignalP"/>
    </source>
</evidence>
<dbReference type="Proteomes" id="UP000483286">
    <property type="component" value="Unassembled WGS sequence"/>
</dbReference>
<name>A0A7C9HSK2_9DEIO</name>
<evidence type="ECO:0000313" key="3">
    <source>
        <dbReference type="Proteomes" id="UP000483286"/>
    </source>
</evidence>
<keyword evidence="1" id="KW-0732">Signal</keyword>
<accession>A0A7C9HSK2</accession>
<evidence type="ECO:0008006" key="4">
    <source>
        <dbReference type="Google" id="ProtNLM"/>
    </source>
</evidence>
<keyword evidence="3" id="KW-1185">Reference proteome</keyword>
<comment type="caution">
    <text evidence="2">The sequence shown here is derived from an EMBL/GenBank/DDBJ whole genome shotgun (WGS) entry which is preliminary data.</text>
</comment>